<feature type="compositionally biased region" description="Low complexity" evidence="2">
    <location>
        <begin position="484"/>
        <end position="499"/>
    </location>
</feature>
<evidence type="ECO:0000313" key="4">
    <source>
        <dbReference type="RefSeq" id="XP_051862406.1"/>
    </source>
</evidence>
<comment type="similarity">
    <text evidence="1">Belongs to the FAM89 family.</text>
</comment>
<dbReference type="InterPro" id="IPR039499">
    <property type="entry name" value="LURA1/LRA25"/>
</dbReference>
<feature type="compositionally biased region" description="Low complexity" evidence="2">
    <location>
        <begin position="262"/>
        <end position="288"/>
    </location>
</feature>
<keyword evidence="3" id="KW-1185">Reference proteome</keyword>
<dbReference type="Proteomes" id="UP000515160">
    <property type="component" value="Chromosome 2R"/>
</dbReference>
<organism evidence="3 4">
    <name type="scientific">Drosophila albomicans</name>
    <name type="common">Fruit fly</name>
    <dbReference type="NCBI Taxonomy" id="7291"/>
    <lineage>
        <taxon>Eukaryota</taxon>
        <taxon>Metazoa</taxon>
        <taxon>Ecdysozoa</taxon>
        <taxon>Arthropoda</taxon>
        <taxon>Hexapoda</taxon>
        <taxon>Insecta</taxon>
        <taxon>Pterygota</taxon>
        <taxon>Neoptera</taxon>
        <taxon>Endopterygota</taxon>
        <taxon>Diptera</taxon>
        <taxon>Brachycera</taxon>
        <taxon>Muscomorpha</taxon>
        <taxon>Ephydroidea</taxon>
        <taxon>Drosophilidae</taxon>
        <taxon>Drosophila</taxon>
    </lineage>
</organism>
<accession>A0A9C6W7N1</accession>
<feature type="compositionally biased region" description="Low complexity" evidence="2">
    <location>
        <begin position="237"/>
        <end position="248"/>
    </location>
</feature>
<feature type="compositionally biased region" description="Acidic residues" evidence="2">
    <location>
        <begin position="126"/>
        <end position="143"/>
    </location>
</feature>
<name>A0A9C6W7N1_DROAB</name>
<evidence type="ECO:0000313" key="3">
    <source>
        <dbReference type="Proteomes" id="UP000515160"/>
    </source>
</evidence>
<feature type="region of interest" description="Disordered" evidence="2">
    <location>
        <begin position="425"/>
        <end position="467"/>
    </location>
</feature>
<dbReference type="PANTHER" id="PTHR46949:SF1">
    <property type="entry name" value="AT07979P2"/>
    <property type="match status" value="1"/>
</dbReference>
<dbReference type="RefSeq" id="XP_051862406.1">
    <property type="nucleotide sequence ID" value="XM_052006446.1"/>
</dbReference>
<dbReference type="AlphaFoldDB" id="A0A9C6W7N1"/>
<dbReference type="Pfam" id="PF14854">
    <property type="entry name" value="LURAP"/>
    <property type="match status" value="1"/>
</dbReference>
<reference evidence="4" key="1">
    <citation type="submission" date="2025-08" db="UniProtKB">
        <authorList>
            <consortium name="RefSeq"/>
        </authorList>
    </citation>
    <scope>IDENTIFICATION</scope>
    <source>
        <strain evidence="4">15112-1751.03</strain>
        <tissue evidence="4">Whole Adult</tissue>
    </source>
</reference>
<protein>
    <submittedName>
        <fullName evidence="4">Uncharacterized protein</fullName>
    </submittedName>
</protein>
<feature type="region of interest" description="Disordered" evidence="2">
    <location>
        <begin position="482"/>
        <end position="534"/>
    </location>
</feature>
<proteinExistence type="inferred from homology"/>
<feature type="region of interest" description="Disordered" evidence="2">
    <location>
        <begin position="114"/>
        <end position="145"/>
    </location>
</feature>
<feature type="compositionally biased region" description="Low complexity" evidence="2">
    <location>
        <begin position="524"/>
        <end position="534"/>
    </location>
</feature>
<dbReference type="OrthoDB" id="1681166at2759"/>
<sequence length="534" mass="58258">MFIIPILFVKIIITNVLSRFKRKRRITTAAIRMSEDLDELFLSPIPGPTPVELQQCILFGFRRRLYPSQILEECRSAFGPFAPSAQYVAKWYQKYQDGFFLFDEHDEEWCAATGRGQTPTTCSDYNDNDNDNGNDNDDDDDTLSDTLPLVLQDVGHQASYSDEVHYNDDVDDDGDLGDLPVISYWHGYGYLGGKRSGMSISGLPPLPKSLSGFNKLLGSDSGLLSDVEVQQELESINNNSNKNNNNNDDNNKENESGNKLASQKVSDNKNNNNTNSISGNNNNNNIDKQTSKENANDKSAPALAESTTTTTPAAAATAATTKATTATSTAAATSTATTANTTTATTVTSNANEKENNTKATAITTTTTTVTSSPAKINVTGSTLDAQIATLRKEMYGLRQLDLSLLSQLWALNDSIQEFRTMIEEQDDEEDDEEGELDEQGNRRHSPTPSSYDSVSSEGGAEADLVMQAKAKRLGTIPKVITTQPKLPLQQQQQQQQLKLDMKPVPRMRSAPPPPPPAALMCTARKAAAPPRPT</sequence>
<evidence type="ECO:0000256" key="1">
    <source>
        <dbReference type="ARBA" id="ARBA00038125"/>
    </source>
</evidence>
<dbReference type="GeneID" id="117573595"/>
<feature type="compositionally biased region" description="Low complexity" evidence="2">
    <location>
        <begin position="299"/>
        <end position="336"/>
    </location>
</feature>
<feature type="compositionally biased region" description="Low complexity" evidence="2">
    <location>
        <begin position="447"/>
        <end position="457"/>
    </location>
</feature>
<gene>
    <name evidence="4" type="primary">LOC117573595</name>
</gene>
<feature type="compositionally biased region" description="Acidic residues" evidence="2">
    <location>
        <begin position="425"/>
        <end position="439"/>
    </location>
</feature>
<feature type="region of interest" description="Disordered" evidence="2">
    <location>
        <begin position="235"/>
        <end position="336"/>
    </location>
</feature>
<evidence type="ECO:0000256" key="2">
    <source>
        <dbReference type="SAM" id="MobiDB-lite"/>
    </source>
</evidence>
<dbReference type="PANTHER" id="PTHR46949">
    <property type="entry name" value="LEUCINE REPEAT ADAPTER PROTEIN 25"/>
    <property type="match status" value="1"/>
</dbReference>